<dbReference type="PROSITE" id="PS51406">
    <property type="entry name" value="FIBRINOGEN_C_2"/>
    <property type="match status" value="1"/>
</dbReference>
<evidence type="ECO:0000259" key="1">
    <source>
        <dbReference type="PROSITE" id="PS51406"/>
    </source>
</evidence>
<evidence type="ECO:0000313" key="3">
    <source>
        <dbReference type="Proteomes" id="UP001152320"/>
    </source>
</evidence>
<comment type="caution">
    <text evidence="2">The sequence shown here is derived from an EMBL/GenBank/DDBJ whole genome shotgun (WGS) entry which is preliminary data.</text>
</comment>
<dbReference type="Pfam" id="PF00147">
    <property type="entry name" value="Fibrinogen_C"/>
    <property type="match status" value="1"/>
</dbReference>
<protein>
    <recommendedName>
        <fullName evidence="1">Fibrinogen C-terminal domain-containing protein</fullName>
    </recommendedName>
</protein>
<dbReference type="InterPro" id="IPR002181">
    <property type="entry name" value="Fibrinogen_a/b/g_C_dom"/>
</dbReference>
<dbReference type="OrthoDB" id="6116575at2759"/>
<dbReference type="Gene3D" id="4.10.530.10">
    <property type="entry name" value="Gamma-fibrinogen Carboxyl Terminal Fragment, domain 2"/>
    <property type="match status" value="1"/>
</dbReference>
<dbReference type="EMBL" id="JAIZAY010000007">
    <property type="protein sequence ID" value="KAJ8038534.1"/>
    <property type="molecule type" value="Genomic_DNA"/>
</dbReference>
<keyword evidence="3" id="KW-1185">Reference proteome</keyword>
<evidence type="ECO:0000313" key="2">
    <source>
        <dbReference type="EMBL" id="KAJ8038534.1"/>
    </source>
</evidence>
<reference evidence="2" key="1">
    <citation type="submission" date="2021-10" db="EMBL/GenBank/DDBJ databases">
        <title>Tropical sea cucumber genome reveals ecological adaptation and Cuvierian tubules defense mechanism.</title>
        <authorList>
            <person name="Chen T."/>
        </authorList>
    </citation>
    <scope>NUCLEOTIDE SEQUENCE</scope>
    <source>
        <strain evidence="2">Nanhai2018</strain>
        <tissue evidence="2">Muscle</tissue>
    </source>
</reference>
<gene>
    <name evidence="2" type="ORF">HOLleu_15985</name>
</gene>
<dbReference type="Proteomes" id="UP001152320">
    <property type="component" value="Chromosome 7"/>
</dbReference>
<proteinExistence type="predicted"/>
<accession>A0A9Q1HA17</accession>
<dbReference type="InterPro" id="IPR036056">
    <property type="entry name" value="Fibrinogen-like_C"/>
</dbReference>
<sequence>MAKNNGRYFSTFDHDNDLCQKYNCAEQHKEAWWYGESKWCNGCYSNDCGNFLKK</sequence>
<dbReference type="AlphaFoldDB" id="A0A9Q1HA17"/>
<name>A0A9Q1HA17_HOLLE</name>
<organism evidence="2 3">
    <name type="scientific">Holothuria leucospilota</name>
    <name type="common">Black long sea cucumber</name>
    <name type="synonym">Mertensiothuria leucospilota</name>
    <dbReference type="NCBI Taxonomy" id="206669"/>
    <lineage>
        <taxon>Eukaryota</taxon>
        <taxon>Metazoa</taxon>
        <taxon>Echinodermata</taxon>
        <taxon>Eleutherozoa</taxon>
        <taxon>Echinozoa</taxon>
        <taxon>Holothuroidea</taxon>
        <taxon>Aspidochirotacea</taxon>
        <taxon>Aspidochirotida</taxon>
        <taxon>Holothuriidae</taxon>
        <taxon>Holothuria</taxon>
    </lineage>
</organism>
<feature type="domain" description="Fibrinogen C-terminal" evidence="1">
    <location>
        <begin position="1"/>
        <end position="54"/>
    </location>
</feature>
<dbReference type="SUPFAM" id="SSF56496">
    <property type="entry name" value="Fibrinogen C-terminal domain-like"/>
    <property type="match status" value="1"/>
</dbReference>